<name>A0ABS3KVH8_9PROT</name>
<comment type="caution">
    <text evidence="2">The sequence shown here is derived from an EMBL/GenBank/DDBJ whole genome shotgun (WGS) entry which is preliminary data.</text>
</comment>
<keyword evidence="1" id="KW-1133">Transmembrane helix</keyword>
<evidence type="ECO:0000256" key="1">
    <source>
        <dbReference type="SAM" id="Phobius"/>
    </source>
</evidence>
<evidence type="ECO:0000313" key="2">
    <source>
        <dbReference type="EMBL" id="MBO1080613.1"/>
    </source>
</evidence>
<evidence type="ECO:0000313" key="3">
    <source>
        <dbReference type="Proteomes" id="UP001518989"/>
    </source>
</evidence>
<dbReference type="Gene3D" id="2.60.450.10">
    <property type="entry name" value="Lipopolysaccharide (LPS) transport protein A like domain"/>
    <property type="match status" value="1"/>
</dbReference>
<keyword evidence="3" id="KW-1185">Reference proteome</keyword>
<protein>
    <submittedName>
        <fullName evidence="2">LPS export ABC transporter periplasmic protein LptC</fullName>
    </submittedName>
</protein>
<dbReference type="RefSeq" id="WP_207418699.1">
    <property type="nucleotide sequence ID" value="NZ_CP061177.1"/>
</dbReference>
<organism evidence="2 3">
    <name type="scientific">Roseomonas haemaphysalidis</name>
    <dbReference type="NCBI Taxonomy" id="2768162"/>
    <lineage>
        <taxon>Bacteria</taxon>
        <taxon>Pseudomonadati</taxon>
        <taxon>Pseudomonadota</taxon>
        <taxon>Alphaproteobacteria</taxon>
        <taxon>Acetobacterales</taxon>
        <taxon>Roseomonadaceae</taxon>
        <taxon>Roseomonas</taxon>
    </lineage>
</organism>
<dbReference type="NCBIfam" id="TIGR04409">
    <property type="entry name" value="LptC_YrbK"/>
    <property type="match status" value="1"/>
</dbReference>
<gene>
    <name evidence="2" type="primary">lptC</name>
    <name evidence="2" type="ORF">IAI61_16330</name>
</gene>
<feature type="transmembrane region" description="Helical" evidence="1">
    <location>
        <begin position="56"/>
        <end position="75"/>
    </location>
</feature>
<dbReference type="InterPro" id="IPR010664">
    <property type="entry name" value="LipoPS_assembly_LptC-rel"/>
</dbReference>
<dbReference type="Pfam" id="PF06835">
    <property type="entry name" value="LptC"/>
    <property type="match status" value="1"/>
</dbReference>
<sequence length="239" mass="25774">MTLPFPPRDTLAASTVTPIVAGPDRAAAARRAILPSRSRVQVSSGSIIRRRVAVRLAKLLLPVGALTLLAAIALWPEIDGAADRGRMAFRRATQATADAMRISGARFQGVDEQNRPYNLTATSAVQRDQTGMIDLAKPRADILLTNGAWMLLESQDGQYNRPDSLLDLQGNVTLWHDNGTTLKTEAAHIDVHAGEAESDVATAAQGPFGTLQSEGFKLRERGQVVFFTGRSHAVLEGRQ</sequence>
<accession>A0ABS3KVH8</accession>
<dbReference type="EMBL" id="JACTNG010000009">
    <property type="protein sequence ID" value="MBO1080613.1"/>
    <property type="molecule type" value="Genomic_DNA"/>
</dbReference>
<dbReference type="Proteomes" id="UP001518989">
    <property type="component" value="Unassembled WGS sequence"/>
</dbReference>
<proteinExistence type="predicted"/>
<reference evidence="2 3" key="1">
    <citation type="submission" date="2020-09" db="EMBL/GenBank/DDBJ databases">
        <title>Roseomonas.</title>
        <authorList>
            <person name="Zhu W."/>
        </authorList>
    </citation>
    <scope>NUCLEOTIDE SEQUENCE [LARGE SCALE GENOMIC DNA]</scope>
    <source>
        <strain evidence="2 3">573</strain>
    </source>
</reference>
<dbReference type="InterPro" id="IPR026265">
    <property type="entry name" value="LptC"/>
</dbReference>
<keyword evidence="1" id="KW-0812">Transmembrane</keyword>
<keyword evidence="1" id="KW-0472">Membrane</keyword>